<dbReference type="SUPFAM" id="SSF46894">
    <property type="entry name" value="C-terminal effector domain of the bipartite response regulators"/>
    <property type="match status" value="1"/>
</dbReference>
<dbReference type="PRINTS" id="PR00038">
    <property type="entry name" value="HTHLUXR"/>
</dbReference>
<evidence type="ECO:0000313" key="5">
    <source>
        <dbReference type="EMBL" id="QBF46841.1"/>
    </source>
</evidence>
<evidence type="ECO:0000256" key="2">
    <source>
        <dbReference type="ARBA" id="ARBA00023125"/>
    </source>
</evidence>
<evidence type="ECO:0000256" key="1">
    <source>
        <dbReference type="ARBA" id="ARBA00023015"/>
    </source>
</evidence>
<dbReference type="PANTHER" id="PTHR44688">
    <property type="entry name" value="DNA-BINDING TRANSCRIPTIONAL ACTIVATOR DEVR_DOSR"/>
    <property type="match status" value="1"/>
</dbReference>
<dbReference type="InterPro" id="IPR036388">
    <property type="entry name" value="WH-like_DNA-bd_sf"/>
</dbReference>
<reference evidence="5 6" key="1">
    <citation type="submission" date="2019-02" db="EMBL/GenBank/DDBJ databases">
        <title>Genomic data mining of an Antarctic deep-sea actinobacterium, Janibacterlimosus P3-3-X1.</title>
        <authorList>
            <person name="Liao L."/>
            <person name="Chen B."/>
        </authorList>
    </citation>
    <scope>NUCLEOTIDE SEQUENCE [LARGE SCALE GENOMIC DNA]</scope>
    <source>
        <strain evidence="5 6">P3-3-X1</strain>
    </source>
</reference>
<dbReference type="OrthoDB" id="3178268at2"/>
<dbReference type="GO" id="GO:0006355">
    <property type="term" value="P:regulation of DNA-templated transcription"/>
    <property type="evidence" value="ECO:0007669"/>
    <property type="project" value="InterPro"/>
</dbReference>
<keyword evidence="2" id="KW-0238">DNA-binding</keyword>
<keyword evidence="3" id="KW-0804">Transcription</keyword>
<evidence type="ECO:0000256" key="3">
    <source>
        <dbReference type="ARBA" id="ARBA00023163"/>
    </source>
</evidence>
<name>A0A4P6MSX0_9MICO</name>
<protein>
    <submittedName>
        <fullName evidence="5">LuxR family transcriptional regulator</fullName>
    </submittedName>
</protein>
<dbReference type="PROSITE" id="PS50043">
    <property type="entry name" value="HTH_LUXR_2"/>
    <property type="match status" value="1"/>
</dbReference>
<keyword evidence="1" id="KW-0805">Transcription regulation</keyword>
<evidence type="ECO:0000259" key="4">
    <source>
        <dbReference type="PROSITE" id="PS50043"/>
    </source>
</evidence>
<evidence type="ECO:0000313" key="6">
    <source>
        <dbReference type="Proteomes" id="UP000290408"/>
    </source>
</evidence>
<dbReference type="CDD" id="cd06170">
    <property type="entry name" value="LuxR_C_like"/>
    <property type="match status" value="1"/>
</dbReference>
<dbReference type="InterPro" id="IPR016032">
    <property type="entry name" value="Sig_transdc_resp-reg_C-effctor"/>
</dbReference>
<keyword evidence="6" id="KW-1185">Reference proteome</keyword>
<dbReference type="PANTHER" id="PTHR44688:SF16">
    <property type="entry name" value="DNA-BINDING TRANSCRIPTIONAL ACTIVATOR DEVR_DOSR"/>
    <property type="match status" value="1"/>
</dbReference>
<dbReference type="SMART" id="SM00421">
    <property type="entry name" value="HTH_LUXR"/>
    <property type="match status" value="1"/>
</dbReference>
<dbReference type="Proteomes" id="UP000290408">
    <property type="component" value="Chromosome"/>
</dbReference>
<proteinExistence type="predicted"/>
<dbReference type="KEGG" id="jli:EXU32_11625"/>
<dbReference type="Gene3D" id="1.10.10.10">
    <property type="entry name" value="Winged helix-like DNA-binding domain superfamily/Winged helix DNA-binding domain"/>
    <property type="match status" value="1"/>
</dbReference>
<dbReference type="InterPro" id="IPR000792">
    <property type="entry name" value="Tscrpt_reg_LuxR_C"/>
</dbReference>
<accession>A0A4P6MSX0</accession>
<dbReference type="EMBL" id="CP036164">
    <property type="protein sequence ID" value="QBF46841.1"/>
    <property type="molecule type" value="Genomic_DNA"/>
</dbReference>
<dbReference type="Pfam" id="PF00196">
    <property type="entry name" value="GerE"/>
    <property type="match status" value="1"/>
</dbReference>
<organism evidence="5 6">
    <name type="scientific">Janibacter limosus</name>
    <dbReference type="NCBI Taxonomy" id="53458"/>
    <lineage>
        <taxon>Bacteria</taxon>
        <taxon>Bacillati</taxon>
        <taxon>Actinomycetota</taxon>
        <taxon>Actinomycetes</taxon>
        <taxon>Micrococcales</taxon>
        <taxon>Intrasporangiaceae</taxon>
        <taxon>Janibacter</taxon>
    </lineage>
</organism>
<sequence length="261" mass="27992">MGLVSGQGMDPYRAVVELITRVAEAPAHVDGRLVTMSDLLIELLDSPTGLMVHGAPDGYEVRALGHGATHDAQSRLSEELRITAGPDPLLDTFRSGDLTPTTAGRAYGGQEAWQASAKCLGSIDIWGIDQVAALPVRSGEQFVAFLVGRRGADYSDADLDRLRTVQPAVAGLVSMLEPHDLPRSSLHIAQLTARELQVLRLLADGHKASATGHRAGCSQRTVHRHLSNIYDKLDVGDRLSAVVRAQEIGLLEHTPSLVRHG</sequence>
<dbReference type="GO" id="GO:0003677">
    <property type="term" value="F:DNA binding"/>
    <property type="evidence" value="ECO:0007669"/>
    <property type="project" value="UniProtKB-KW"/>
</dbReference>
<dbReference type="AlphaFoldDB" id="A0A4P6MSX0"/>
<feature type="domain" description="HTH luxR-type" evidence="4">
    <location>
        <begin position="184"/>
        <end position="249"/>
    </location>
</feature>
<gene>
    <name evidence="5" type="ORF">EXU32_11625</name>
</gene>